<keyword evidence="2" id="KW-0813">Transport</keyword>
<protein>
    <submittedName>
        <fullName evidence="4">High-affinity zinc uptake system binding-protein ZnuA</fullName>
    </submittedName>
</protein>
<dbReference type="PROSITE" id="PS51257">
    <property type="entry name" value="PROKAR_LIPOPROTEIN"/>
    <property type="match status" value="1"/>
</dbReference>
<organism evidence="4">
    <name type="scientific">bioreactor metagenome</name>
    <dbReference type="NCBI Taxonomy" id="1076179"/>
    <lineage>
        <taxon>unclassified sequences</taxon>
        <taxon>metagenomes</taxon>
        <taxon>ecological metagenomes</taxon>
    </lineage>
</organism>
<dbReference type="Pfam" id="PF01297">
    <property type="entry name" value="ZnuA"/>
    <property type="match status" value="1"/>
</dbReference>
<dbReference type="PANTHER" id="PTHR42953:SF3">
    <property type="entry name" value="HIGH-AFFINITY ZINC UPTAKE SYSTEM PROTEIN ZNUA"/>
    <property type="match status" value="1"/>
</dbReference>
<keyword evidence="3" id="KW-0732">Signal</keyword>
<dbReference type="InterPro" id="IPR006127">
    <property type="entry name" value="ZnuA-like"/>
</dbReference>
<comment type="caution">
    <text evidence="4">The sequence shown here is derived from an EMBL/GenBank/DDBJ whole genome shotgun (WGS) entry which is preliminary data.</text>
</comment>
<evidence type="ECO:0000313" key="4">
    <source>
        <dbReference type="EMBL" id="MPM01895.1"/>
    </source>
</evidence>
<dbReference type="PRINTS" id="PR00691">
    <property type="entry name" value="ADHESINB"/>
</dbReference>
<dbReference type="PANTHER" id="PTHR42953">
    <property type="entry name" value="HIGH-AFFINITY ZINC UPTAKE SYSTEM PROTEIN ZNUA-RELATED"/>
    <property type="match status" value="1"/>
</dbReference>
<dbReference type="GO" id="GO:0007155">
    <property type="term" value="P:cell adhesion"/>
    <property type="evidence" value="ECO:0007669"/>
    <property type="project" value="InterPro"/>
</dbReference>
<dbReference type="PRINTS" id="PR00690">
    <property type="entry name" value="ADHESNFAMILY"/>
</dbReference>
<evidence type="ECO:0000256" key="2">
    <source>
        <dbReference type="ARBA" id="ARBA00022448"/>
    </source>
</evidence>
<dbReference type="AlphaFoldDB" id="A0A644WDH8"/>
<dbReference type="CDD" id="cd01017">
    <property type="entry name" value="AdcA"/>
    <property type="match status" value="1"/>
</dbReference>
<gene>
    <name evidence="4" type="primary">znuA_14</name>
    <name evidence="4" type="ORF">SDC9_48135</name>
</gene>
<dbReference type="InterPro" id="IPR006129">
    <property type="entry name" value="AdhesinB"/>
</dbReference>
<accession>A0A644WDH8</accession>
<sequence>MLKKCGAIICCLAAVLSLSACSGKQTNENQASTAEASKIKVSVTFNAIKEFVEAVGGDKVVISTIIPDGTEPHDFEPKAQDLVGLSTAQVFVYNGFGMEAWVDDALSAAGNKNLIAVEASSGATPITNTDEEERKENGQYDPHIWLSLKGAETEVKNIKDALAQADPSNKDYYEANCNDFVSQLESLYNEYNEKFQAVQKKSFVTGHAAFAYLCQDFGLNQNSVEDVFAEGEPSAQQLTELVKYCRENKVTTVFAEEMASSEVSQTLANEVGAKVETIYTIESAEDNLNYLERMKDNLNKIYNSLSE</sequence>
<name>A0A644WDH8_9ZZZZ</name>
<dbReference type="InterPro" id="IPR050492">
    <property type="entry name" value="Bact_metal-bind_prot9"/>
</dbReference>
<dbReference type="EMBL" id="VSSQ01000830">
    <property type="protein sequence ID" value="MPM01895.1"/>
    <property type="molecule type" value="Genomic_DNA"/>
</dbReference>
<evidence type="ECO:0000256" key="3">
    <source>
        <dbReference type="ARBA" id="ARBA00022729"/>
    </source>
</evidence>
<dbReference type="InterPro" id="IPR006128">
    <property type="entry name" value="Lipoprotein_PsaA-like"/>
</dbReference>
<evidence type="ECO:0000256" key="1">
    <source>
        <dbReference type="ARBA" id="ARBA00011028"/>
    </source>
</evidence>
<reference evidence="4" key="1">
    <citation type="submission" date="2019-08" db="EMBL/GenBank/DDBJ databases">
        <authorList>
            <person name="Kucharzyk K."/>
            <person name="Murdoch R.W."/>
            <person name="Higgins S."/>
            <person name="Loffler F."/>
        </authorList>
    </citation>
    <scope>NUCLEOTIDE SEQUENCE</scope>
</reference>
<dbReference type="GO" id="GO:0046872">
    <property type="term" value="F:metal ion binding"/>
    <property type="evidence" value="ECO:0007669"/>
    <property type="project" value="InterPro"/>
</dbReference>
<dbReference type="SUPFAM" id="SSF53807">
    <property type="entry name" value="Helical backbone' metal receptor"/>
    <property type="match status" value="1"/>
</dbReference>
<comment type="similarity">
    <text evidence="1">Belongs to the bacterial solute-binding protein 9 family.</text>
</comment>
<proteinExistence type="inferred from homology"/>
<dbReference type="GO" id="GO:0030001">
    <property type="term" value="P:metal ion transport"/>
    <property type="evidence" value="ECO:0007669"/>
    <property type="project" value="InterPro"/>
</dbReference>
<dbReference type="Gene3D" id="3.40.50.1980">
    <property type="entry name" value="Nitrogenase molybdenum iron protein domain"/>
    <property type="match status" value="2"/>
</dbReference>